<dbReference type="Proteomes" id="UP000075243">
    <property type="component" value="Chromosome 1"/>
</dbReference>
<sequence length="115" mass="13856">GYMTRTKVTPKDKESEEYEAWEDEDCLVKSWLLDSMTKKIRSLFIHLATTKQIWETVNKTYLVNQDASRAYQLYREVTSTQNMMQLMIVPWNALKMSRSITIWLILNEFMFFWRA</sequence>
<accession>A0A151U8D1</accession>
<dbReference type="PANTHER" id="PTHR37610">
    <property type="entry name" value="CCHC-TYPE DOMAIN-CONTAINING PROTEIN"/>
    <property type="match status" value="1"/>
</dbReference>
<keyword evidence="2" id="KW-1185">Reference proteome</keyword>
<gene>
    <name evidence="1" type="ORF">KK1_019743</name>
</gene>
<feature type="non-terminal residue" evidence="1">
    <location>
        <position position="1"/>
    </location>
</feature>
<dbReference type="Gramene" id="C.cajan_19187.t">
    <property type="protein sequence ID" value="C.cajan_19187.t.cds1"/>
    <property type="gene ID" value="C.cajan_19187"/>
</dbReference>
<evidence type="ECO:0008006" key="3">
    <source>
        <dbReference type="Google" id="ProtNLM"/>
    </source>
</evidence>
<name>A0A151U8D1_CAJCA</name>
<organism evidence="1 2">
    <name type="scientific">Cajanus cajan</name>
    <name type="common">Pigeon pea</name>
    <name type="synonym">Cajanus indicus</name>
    <dbReference type="NCBI Taxonomy" id="3821"/>
    <lineage>
        <taxon>Eukaryota</taxon>
        <taxon>Viridiplantae</taxon>
        <taxon>Streptophyta</taxon>
        <taxon>Embryophyta</taxon>
        <taxon>Tracheophyta</taxon>
        <taxon>Spermatophyta</taxon>
        <taxon>Magnoliopsida</taxon>
        <taxon>eudicotyledons</taxon>
        <taxon>Gunneridae</taxon>
        <taxon>Pentapetalae</taxon>
        <taxon>rosids</taxon>
        <taxon>fabids</taxon>
        <taxon>Fabales</taxon>
        <taxon>Fabaceae</taxon>
        <taxon>Papilionoideae</taxon>
        <taxon>50 kb inversion clade</taxon>
        <taxon>NPAAA clade</taxon>
        <taxon>indigoferoid/millettioid clade</taxon>
        <taxon>Phaseoleae</taxon>
        <taxon>Cajanus</taxon>
    </lineage>
</organism>
<evidence type="ECO:0000313" key="1">
    <source>
        <dbReference type="EMBL" id="KYP75553.1"/>
    </source>
</evidence>
<dbReference type="PANTHER" id="PTHR37610:SF40">
    <property type="entry name" value="OS01G0909600 PROTEIN"/>
    <property type="match status" value="1"/>
</dbReference>
<reference evidence="1 2" key="1">
    <citation type="journal article" date="2012" name="Nat. Biotechnol.">
        <title>Draft genome sequence of pigeonpea (Cajanus cajan), an orphan legume crop of resource-poor farmers.</title>
        <authorList>
            <person name="Varshney R.K."/>
            <person name="Chen W."/>
            <person name="Li Y."/>
            <person name="Bharti A.K."/>
            <person name="Saxena R.K."/>
            <person name="Schlueter J.A."/>
            <person name="Donoghue M.T."/>
            <person name="Azam S."/>
            <person name="Fan G."/>
            <person name="Whaley A.M."/>
            <person name="Farmer A.D."/>
            <person name="Sheridan J."/>
            <person name="Iwata A."/>
            <person name="Tuteja R."/>
            <person name="Penmetsa R.V."/>
            <person name="Wu W."/>
            <person name="Upadhyaya H.D."/>
            <person name="Yang S.P."/>
            <person name="Shah T."/>
            <person name="Saxena K.B."/>
            <person name="Michael T."/>
            <person name="McCombie W.R."/>
            <person name="Yang B."/>
            <person name="Zhang G."/>
            <person name="Yang H."/>
            <person name="Wang J."/>
            <person name="Spillane C."/>
            <person name="Cook D.R."/>
            <person name="May G.D."/>
            <person name="Xu X."/>
            <person name="Jackson S.A."/>
        </authorList>
    </citation>
    <scope>NUCLEOTIDE SEQUENCE [LARGE SCALE GENOMIC DNA]</scope>
    <source>
        <strain evidence="2">cv. Asha</strain>
    </source>
</reference>
<evidence type="ECO:0000313" key="2">
    <source>
        <dbReference type="Proteomes" id="UP000075243"/>
    </source>
</evidence>
<protein>
    <recommendedName>
        <fullName evidence="3">Retrovirus-related Pol polyprotein from transposon TNT 1-94</fullName>
    </recommendedName>
</protein>
<proteinExistence type="predicted"/>
<dbReference type="EMBL" id="CM003603">
    <property type="protein sequence ID" value="KYP75553.1"/>
    <property type="molecule type" value="Genomic_DNA"/>
</dbReference>
<dbReference type="AlphaFoldDB" id="A0A151U8D1"/>